<dbReference type="GO" id="GO:0019305">
    <property type="term" value="P:dTDP-rhamnose biosynthetic process"/>
    <property type="evidence" value="ECO:0007669"/>
    <property type="project" value="TreeGrafter"/>
</dbReference>
<comment type="pathway">
    <text evidence="2">Carbohydrate biosynthesis; dTDP-L-rhamnose biosynthesis.</text>
</comment>
<protein>
    <recommendedName>
        <fullName evidence="2">dTDP-4-dehydrorhamnose reductase</fullName>
        <ecNumber evidence="2">1.1.1.133</ecNumber>
    </recommendedName>
</protein>
<keyword evidence="2 4" id="KW-0560">Oxidoreductase</keyword>
<dbReference type="EC" id="1.1.1.133" evidence="2"/>
<proteinExistence type="inferred from homology"/>
<organism evidence="4 5">
    <name type="scientific">Lactobacillus crispatus</name>
    <dbReference type="NCBI Taxonomy" id="47770"/>
    <lineage>
        <taxon>Bacteria</taxon>
        <taxon>Bacillati</taxon>
        <taxon>Bacillota</taxon>
        <taxon>Bacilli</taxon>
        <taxon>Lactobacillales</taxon>
        <taxon>Lactobacillaceae</taxon>
        <taxon>Lactobacillus</taxon>
    </lineage>
</organism>
<feature type="domain" description="RmlD-like substrate binding" evidence="3">
    <location>
        <begin position="3"/>
        <end position="278"/>
    </location>
</feature>
<accession>A0A921FHK7</accession>
<dbReference type="NCBIfam" id="TIGR01214">
    <property type="entry name" value="rmlD"/>
    <property type="match status" value="1"/>
</dbReference>
<name>A0A921FHK7_9LACO</name>
<dbReference type="Gene3D" id="3.40.50.720">
    <property type="entry name" value="NAD(P)-binding Rossmann-like Domain"/>
    <property type="match status" value="1"/>
</dbReference>
<dbReference type="Gene3D" id="3.90.25.10">
    <property type="entry name" value="UDP-galactose 4-epimerase, domain 1"/>
    <property type="match status" value="1"/>
</dbReference>
<reference evidence="4" key="1">
    <citation type="journal article" date="2021" name="PeerJ">
        <title>Extensive microbial diversity within the chicken gut microbiome revealed by metagenomics and culture.</title>
        <authorList>
            <person name="Gilroy R."/>
            <person name="Ravi A."/>
            <person name="Getino M."/>
            <person name="Pursley I."/>
            <person name="Horton D.L."/>
            <person name="Alikhan N.F."/>
            <person name="Baker D."/>
            <person name="Gharbi K."/>
            <person name="Hall N."/>
            <person name="Watson M."/>
            <person name="Adriaenssens E.M."/>
            <person name="Foster-Nyarko E."/>
            <person name="Jarju S."/>
            <person name="Secka A."/>
            <person name="Antonio M."/>
            <person name="Oren A."/>
            <person name="Chaudhuri R.R."/>
            <person name="La Ragione R."/>
            <person name="Hildebrand F."/>
            <person name="Pallen M.J."/>
        </authorList>
    </citation>
    <scope>NUCLEOTIDE SEQUENCE</scope>
    <source>
        <strain evidence="4">CHK194-22301</strain>
    </source>
</reference>
<comment type="caution">
    <text evidence="4">The sequence shown here is derived from an EMBL/GenBank/DDBJ whole genome shotgun (WGS) entry which is preliminary data.</text>
</comment>
<dbReference type="InterPro" id="IPR029903">
    <property type="entry name" value="RmlD-like-bd"/>
</dbReference>
<dbReference type="CDD" id="cd05254">
    <property type="entry name" value="dTDP_HR_like_SDR_e"/>
    <property type="match status" value="1"/>
</dbReference>
<dbReference type="PANTHER" id="PTHR10491:SF4">
    <property type="entry name" value="METHIONINE ADENOSYLTRANSFERASE 2 SUBUNIT BETA"/>
    <property type="match status" value="1"/>
</dbReference>
<sequence length="283" mass="31854">MSKILITGAHGQLGTELCHLLDEKKIAYDACGSKELDITDQNQVKAKFAELKPAVVFHCAAYTAVDKAEDEAKNLNWQVNEDGTKNVATAAQSIGATMVYISTDYVFDGTNEGEYQVDASTNPKNEYGKAKLTGEEAVKSIMDKYYIIRTSWVFGEYGKNFVYTMLRLAKTHDHLTVVDDQVGRPTWTRTLAEFMLYAVEHQIPYGIYQLSNDDSCTWYEFASEILKNEKVEVSPVTSAEYPQKAYRPRHSIMSLDKVKATGFEVLSWQEALGKFMGEVSEEK</sequence>
<evidence type="ECO:0000259" key="3">
    <source>
        <dbReference type="Pfam" id="PF04321"/>
    </source>
</evidence>
<dbReference type="InterPro" id="IPR005913">
    <property type="entry name" value="dTDP_dehydrorham_reduct"/>
</dbReference>
<dbReference type="SUPFAM" id="SSF51735">
    <property type="entry name" value="NAD(P)-binding Rossmann-fold domains"/>
    <property type="match status" value="1"/>
</dbReference>
<comment type="function">
    <text evidence="2">Catalyzes the reduction of dTDP-6-deoxy-L-lyxo-4-hexulose to yield dTDP-L-rhamnose.</text>
</comment>
<dbReference type="Proteomes" id="UP000784793">
    <property type="component" value="Unassembled WGS sequence"/>
</dbReference>
<dbReference type="PANTHER" id="PTHR10491">
    <property type="entry name" value="DTDP-4-DEHYDRORHAMNOSE REDUCTASE"/>
    <property type="match status" value="1"/>
</dbReference>
<dbReference type="InterPro" id="IPR036291">
    <property type="entry name" value="NAD(P)-bd_dom_sf"/>
</dbReference>
<dbReference type="AlphaFoldDB" id="A0A921FHK7"/>
<dbReference type="GO" id="GO:0005829">
    <property type="term" value="C:cytosol"/>
    <property type="evidence" value="ECO:0007669"/>
    <property type="project" value="TreeGrafter"/>
</dbReference>
<keyword evidence="2" id="KW-0521">NADP</keyword>
<dbReference type="GO" id="GO:0008831">
    <property type="term" value="F:dTDP-4-dehydrorhamnose reductase activity"/>
    <property type="evidence" value="ECO:0007669"/>
    <property type="project" value="UniProtKB-EC"/>
</dbReference>
<evidence type="ECO:0000256" key="2">
    <source>
        <dbReference type="RuleBase" id="RU364082"/>
    </source>
</evidence>
<dbReference type="FunFam" id="3.40.50.720:FF:000159">
    <property type="entry name" value="dTDP-4-dehydrorhamnose reductase"/>
    <property type="match status" value="1"/>
</dbReference>
<reference evidence="4" key="2">
    <citation type="submission" date="2021-09" db="EMBL/GenBank/DDBJ databases">
        <authorList>
            <person name="Gilroy R."/>
        </authorList>
    </citation>
    <scope>NUCLEOTIDE SEQUENCE</scope>
    <source>
        <strain evidence="4">CHK194-22301</strain>
    </source>
</reference>
<evidence type="ECO:0000313" key="4">
    <source>
        <dbReference type="EMBL" id="HJF09529.1"/>
    </source>
</evidence>
<dbReference type="Pfam" id="PF04321">
    <property type="entry name" value="RmlD_sub_bind"/>
    <property type="match status" value="1"/>
</dbReference>
<dbReference type="EMBL" id="DYXB01000023">
    <property type="protein sequence ID" value="HJF09529.1"/>
    <property type="molecule type" value="Genomic_DNA"/>
</dbReference>
<evidence type="ECO:0000256" key="1">
    <source>
        <dbReference type="ARBA" id="ARBA00010944"/>
    </source>
</evidence>
<comment type="similarity">
    <text evidence="1 2">Belongs to the dTDP-4-dehydrorhamnose reductase family.</text>
</comment>
<gene>
    <name evidence="4" type="primary">rfbD</name>
    <name evidence="4" type="ORF">K8V23_01795</name>
</gene>
<evidence type="ECO:0000313" key="5">
    <source>
        <dbReference type="Proteomes" id="UP000784793"/>
    </source>
</evidence>